<keyword evidence="3" id="KW-1185">Reference proteome</keyword>
<dbReference type="CDD" id="cd00158">
    <property type="entry name" value="RHOD"/>
    <property type="match status" value="1"/>
</dbReference>
<dbReference type="PROSITE" id="PS50206">
    <property type="entry name" value="RHODANESE_3"/>
    <property type="match status" value="1"/>
</dbReference>
<reference evidence="2 3" key="1">
    <citation type="submission" date="2018-11" db="EMBL/GenBank/DDBJ databases">
        <authorList>
            <person name="Kleinhagauer T."/>
            <person name="Glaeser S.P."/>
            <person name="Spergser J."/>
            <person name="Ruckert C."/>
            <person name="Kaempfer P."/>
            <person name="Busse H.-J."/>
        </authorList>
    </citation>
    <scope>NUCLEOTIDE SEQUENCE [LARGE SCALE GENOMIC DNA]</scope>
    <source>
        <strain evidence="2 3">W8</strain>
    </source>
</reference>
<evidence type="ECO:0000259" key="1">
    <source>
        <dbReference type="PROSITE" id="PS50206"/>
    </source>
</evidence>
<accession>A0A3G6J109</accession>
<protein>
    <submittedName>
        <fullName evidence="2">Molybdopterin biosynthesis protein MoeB</fullName>
    </submittedName>
</protein>
<evidence type="ECO:0000313" key="2">
    <source>
        <dbReference type="EMBL" id="AZA10648.1"/>
    </source>
</evidence>
<sequence>MREVFVTEVPEDAQLIDCREPDEFAEVHAQQAKNIPMSEFTSRVDELDQERDIYVICKAGGRSARVIEYLNARNIEAINVAGGTDAWLAAGLPTA</sequence>
<dbReference type="AlphaFoldDB" id="A0A3G6J109"/>
<dbReference type="InterPro" id="IPR001763">
    <property type="entry name" value="Rhodanese-like_dom"/>
</dbReference>
<dbReference type="EMBL" id="CP033897">
    <property type="protein sequence ID" value="AZA10648.1"/>
    <property type="molecule type" value="Genomic_DNA"/>
</dbReference>
<proteinExistence type="predicted"/>
<dbReference type="PANTHER" id="PTHR43031">
    <property type="entry name" value="FAD-DEPENDENT OXIDOREDUCTASE"/>
    <property type="match status" value="1"/>
</dbReference>
<dbReference type="KEGG" id="cgk:CGERO_01570"/>
<name>A0A3G6J109_9CORY</name>
<organism evidence="2 3">
    <name type="scientific">Corynebacterium gerontici</name>
    <dbReference type="NCBI Taxonomy" id="2079234"/>
    <lineage>
        <taxon>Bacteria</taxon>
        <taxon>Bacillati</taxon>
        <taxon>Actinomycetota</taxon>
        <taxon>Actinomycetes</taxon>
        <taxon>Mycobacteriales</taxon>
        <taxon>Corynebacteriaceae</taxon>
        <taxon>Corynebacterium</taxon>
    </lineage>
</organism>
<dbReference type="InterPro" id="IPR036873">
    <property type="entry name" value="Rhodanese-like_dom_sf"/>
</dbReference>
<dbReference type="Proteomes" id="UP000271587">
    <property type="component" value="Chromosome"/>
</dbReference>
<dbReference type="InterPro" id="IPR050229">
    <property type="entry name" value="GlpE_sulfurtransferase"/>
</dbReference>
<dbReference type="PANTHER" id="PTHR43031:SF17">
    <property type="entry name" value="SULFURTRANSFERASE YTWF-RELATED"/>
    <property type="match status" value="1"/>
</dbReference>
<evidence type="ECO:0000313" key="3">
    <source>
        <dbReference type="Proteomes" id="UP000271587"/>
    </source>
</evidence>
<dbReference type="SUPFAM" id="SSF52821">
    <property type="entry name" value="Rhodanese/Cell cycle control phosphatase"/>
    <property type="match status" value="1"/>
</dbReference>
<dbReference type="Gene3D" id="3.40.250.10">
    <property type="entry name" value="Rhodanese-like domain"/>
    <property type="match status" value="1"/>
</dbReference>
<dbReference type="Pfam" id="PF00581">
    <property type="entry name" value="Rhodanese"/>
    <property type="match status" value="1"/>
</dbReference>
<feature type="domain" description="Rhodanese" evidence="1">
    <location>
        <begin position="9"/>
        <end position="95"/>
    </location>
</feature>
<dbReference type="SMART" id="SM00450">
    <property type="entry name" value="RHOD"/>
    <property type="match status" value="1"/>
</dbReference>
<gene>
    <name evidence="2" type="ORF">CGERO_01570</name>
</gene>
<dbReference type="RefSeq" id="WP_164470215.1">
    <property type="nucleotide sequence ID" value="NZ_CP033897.1"/>
</dbReference>